<sequence>MKRFCSMVSSIILTLMILVSLSLGLPHLIGVKTFVVLSGSMEPSVHTGSLAYIKASTPDEITKGDIITYTMTGDNGYLVTHRVVSVNEVENVFITKGDANETNDGPVEFERLVGKLLFSIPYLGFLTAFIKTKQGIVLMIGILIVMIILTFLPQIMKKEEST</sequence>
<keyword evidence="7" id="KW-0378">Hydrolase</keyword>
<evidence type="ECO:0000313" key="8">
    <source>
        <dbReference type="Proteomes" id="UP000440004"/>
    </source>
</evidence>
<dbReference type="GO" id="GO:0006465">
    <property type="term" value="P:signal peptide processing"/>
    <property type="evidence" value="ECO:0007669"/>
    <property type="project" value="UniProtKB-UniRule"/>
</dbReference>
<accession>A0A6A7K5J5</accession>
<keyword evidence="2 6" id="KW-0812">Transmembrane</keyword>
<organism evidence="7 8">
    <name type="scientific">Alkalibaculum sporogenes</name>
    <dbReference type="NCBI Taxonomy" id="2655001"/>
    <lineage>
        <taxon>Bacteria</taxon>
        <taxon>Bacillati</taxon>
        <taxon>Bacillota</taxon>
        <taxon>Clostridia</taxon>
        <taxon>Eubacteriales</taxon>
        <taxon>Eubacteriaceae</taxon>
        <taxon>Alkalibaculum</taxon>
    </lineage>
</organism>
<comment type="caution">
    <text evidence="7">The sequence shown here is derived from an EMBL/GenBank/DDBJ whole genome shotgun (WGS) entry which is preliminary data.</text>
</comment>
<dbReference type="EC" id="3.4.21.89" evidence="5"/>
<dbReference type="NCBIfam" id="TIGR02228">
    <property type="entry name" value="sigpep_I_arch"/>
    <property type="match status" value="1"/>
</dbReference>
<dbReference type="InterPro" id="IPR036286">
    <property type="entry name" value="LexA/Signal_pep-like_sf"/>
</dbReference>
<dbReference type="PANTHER" id="PTHR10806">
    <property type="entry name" value="SIGNAL PEPTIDASE COMPLEX CATALYTIC SUBUNIT SEC11"/>
    <property type="match status" value="1"/>
</dbReference>
<keyword evidence="4 6" id="KW-0472">Membrane</keyword>
<dbReference type="Proteomes" id="UP000440004">
    <property type="component" value="Unassembled WGS sequence"/>
</dbReference>
<dbReference type="PANTHER" id="PTHR10806:SF6">
    <property type="entry name" value="SIGNAL PEPTIDASE COMPLEX CATALYTIC SUBUNIT SEC11"/>
    <property type="match status" value="1"/>
</dbReference>
<keyword evidence="8" id="KW-1185">Reference proteome</keyword>
<dbReference type="GO" id="GO:0004252">
    <property type="term" value="F:serine-type endopeptidase activity"/>
    <property type="evidence" value="ECO:0007669"/>
    <property type="project" value="UniProtKB-UniRule"/>
</dbReference>
<feature type="transmembrane region" description="Helical" evidence="6">
    <location>
        <begin position="137"/>
        <end position="156"/>
    </location>
</feature>
<gene>
    <name evidence="7" type="ORF">GC105_02440</name>
</gene>
<evidence type="ECO:0000256" key="4">
    <source>
        <dbReference type="ARBA" id="ARBA00023136"/>
    </source>
</evidence>
<keyword evidence="3 6" id="KW-1133">Transmembrane helix</keyword>
<dbReference type="GO" id="GO:0009003">
    <property type="term" value="F:signal peptidase activity"/>
    <property type="evidence" value="ECO:0007669"/>
    <property type="project" value="UniProtKB-EC"/>
</dbReference>
<reference evidence="7 8" key="1">
    <citation type="submission" date="2019-10" db="EMBL/GenBank/DDBJ databases">
        <title>Alkalibaculum tamaniensis sp.nov., a new alkaliphilic acetogen, isolated on methoxylated aromatics from a mud volcano.</title>
        <authorList>
            <person name="Khomyakova M.A."/>
            <person name="Merkel A.Y."/>
            <person name="Bonch-Osmolovskaya E.A."/>
            <person name="Slobodkin A.I."/>
        </authorList>
    </citation>
    <scope>NUCLEOTIDE SEQUENCE [LARGE SCALE GENOMIC DNA]</scope>
    <source>
        <strain evidence="7 8">M08DMB</strain>
    </source>
</reference>
<dbReference type="RefSeq" id="WP_152801337.1">
    <property type="nucleotide sequence ID" value="NZ_WHNX01000003.1"/>
</dbReference>
<dbReference type="AlphaFoldDB" id="A0A6A7K5J5"/>
<dbReference type="EMBL" id="WHNX01000003">
    <property type="protein sequence ID" value="MPW24652.1"/>
    <property type="molecule type" value="Genomic_DNA"/>
</dbReference>
<evidence type="ECO:0000256" key="6">
    <source>
        <dbReference type="SAM" id="Phobius"/>
    </source>
</evidence>
<dbReference type="CDD" id="cd06530">
    <property type="entry name" value="S26_SPase_I"/>
    <property type="match status" value="1"/>
</dbReference>
<comment type="subcellular location">
    <subcellularLocation>
        <location evidence="1">Membrane</location>
    </subcellularLocation>
</comment>
<evidence type="ECO:0000256" key="5">
    <source>
        <dbReference type="NCBIfam" id="TIGR02228"/>
    </source>
</evidence>
<protein>
    <recommendedName>
        <fullName evidence="5">Signal peptidase I</fullName>
        <ecNumber evidence="5">3.4.21.89</ecNumber>
    </recommendedName>
</protein>
<evidence type="ECO:0000256" key="3">
    <source>
        <dbReference type="ARBA" id="ARBA00022989"/>
    </source>
</evidence>
<evidence type="ECO:0000256" key="1">
    <source>
        <dbReference type="ARBA" id="ARBA00004370"/>
    </source>
</evidence>
<evidence type="ECO:0000313" key="7">
    <source>
        <dbReference type="EMBL" id="MPW24652.1"/>
    </source>
</evidence>
<dbReference type="PRINTS" id="PR00728">
    <property type="entry name" value="SIGNALPTASE"/>
</dbReference>
<proteinExistence type="predicted"/>
<dbReference type="SUPFAM" id="SSF51306">
    <property type="entry name" value="LexA/Signal peptidase"/>
    <property type="match status" value="1"/>
</dbReference>
<dbReference type="InterPro" id="IPR019533">
    <property type="entry name" value="Peptidase_S26"/>
</dbReference>
<evidence type="ECO:0000256" key="2">
    <source>
        <dbReference type="ARBA" id="ARBA00022692"/>
    </source>
</evidence>
<name>A0A6A7K5J5_9FIRM</name>
<dbReference type="InterPro" id="IPR001733">
    <property type="entry name" value="Peptidase_S26B"/>
</dbReference>
<dbReference type="GO" id="GO:0016020">
    <property type="term" value="C:membrane"/>
    <property type="evidence" value="ECO:0007669"/>
    <property type="project" value="UniProtKB-SubCell"/>
</dbReference>